<comment type="caution">
    <text evidence="2">The sequence shown here is derived from an EMBL/GenBank/DDBJ whole genome shotgun (WGS) entry which is preliminary data.</text>
</comment>
<evidence type="ECO:0000313" key="3">
    <source>
        <dbReference type="Proteomes" id="UP000675409"/>
    </source>
</evidence>
<protein>
    <recommendedName>
        <fullName evidence="1">DUF3885 domain-containing protein</fullName>
    </recommendedName>
</protein>
<sequence length="159" mass="18386">MRFHSLPESKRYADSEEEYQILLGRHHQILAELRADDESTIVAVRREWFDGGRFSAPKRFRRIAATWSLWRTFADDDPDVHGTPWYAFARWVPPTPAALDPLLRRVADDIDLTLFTNATVDWIYAPYDGGADVIARTTEHRDALKARYSDWLSPHPSGM</sequence>
<dbReference type="InterPro" id="IPR024976">
    <property type="entry name" value="DUF3885"/>
</dbReference>
<dbReference type="Proteomes" id="UP000675409">
    <property type="component" value="Unassembled WGS sequence"/>
</dbReference>
<dbReference type="Pfam" id="PF13021">
    <property type="entry name" value="DUF3885"/>
    <property type="match status" value="1"/>
</dbReference>
<dbReference type="EMBL" id="JABBYC010000076">
    <property type="protein sequence ID" value="MBL0888725.1"/>
    <property type="molecule type" value="Genomic_DNA"/>
</dbReference>
<reference evidence="2 3" key="1">
    <citation type="journal article" date="2021" name="Arch. Microbiol.">
        <title>Myceligenerans indicum sp. nov., an actinobacterium isolated from mangrove sediment of Sundarbans, India.</title>
        <authorList>
            <person name="Asha K."/>
            <person name="Bhadury P."/>
        </authorList>
    </citation>
    <scope>NUCLEOTIDE SEQUENCE [LARGE SCALE GENOMIC DNA]</scope>
    <source>
        <strain evidence="2 3">I2</strain>
    </source>
</reference>
<evidence type="ECO:0000259" key="1">
    <source>
        <dbReference type="Pfam" id="PF13021"/>
    </source>
</evidence>
<gene>
    <name evidence="2" type="ORF">HGK34_21005</name>
</gene>
<feature type="domain" description="DUF3885" evidence="1">
    <location>
        <begin position="2"/>
        <end position="156"/>
    </location>
</feature>
<proteinExistence type="predicted"/>
<organism evidence="2 3">
    <name type="scientific">Myceligenerans indicum</name>
    <dbReference type="NCBI Taxonomy" id="2593663"/>
    <lineage>
        <taxon>Bacteria</taxon>
        <taxon>Bacillati</taxon>
        <taxon>Actinomycetota</taxon>
        <taxon>Actinomycetes</taxon>
        <taxon>Micrococcales</taxon>
        <taxon>Promicromonosporaceae</taxon>
        <taxon>Myceligenerans</taxon>
    </lineage>
</organism>
<keyword evidence="3" id="KW-1185">Reference proteome</keyword>
<evidence type="ECO:0000313" key="2">
    <source>
        <dbReference type="EMBL" id="MBL0888725.1"/>
    </source>
</evidence>
<name>A0ABS1LR69_9MICO</name>
<accession>A0ABS1LR69</accession>